<proteinExistence type="predicted"/>
<protein>
    <submittedName>
        <fullName evidence="2">Uncharacterized protein</fullName>
    </submittedName>
</protein>
<keyword evidence="3" id="KW-1185">Reference proteome</keyword>
<reference evidence="2 3" key="1">
    <citation type="submission" date="2021-08" db="EMBL/GenBank/DDBJ databases">
        <title>Comparative Genomics Analysis of the Genus Qipengyuania Reveals Extensive Genetic Diversity and Metabolic Versatility, Including the Description of Fifteen Novel Species.</title>
        <authorList>
            <person name="Liu Y."/>
        </authorList>
    </citation>
    <scope>NUCLEOTIDE SEQUENCE [LARGE SCALE GENOMIC DNA]</scope>
    <source>
        <strain evidence="2 3">6D47A</strain>
    </source>
</reference>
<accession>A0ABS7J5V2</accession>
<organism evidence="2 3">
    <name type="scientific">Qipengyuania qiaonensis</name>
    <dbReference type="NCBI Taxonomy" id="2867240"/>
    <lineage>
        <taxon>Bacteria</taxon>
        <taxon>Pseudomonadati</taxon>
        <taxon>Pseudomonadota</taxon>
        <taxon>Alphaproteobacteria</taxon>
        <taxon>Sphingomonadales</taxon>
        <taxon>Erythrobacteraceae</taxon>
        <taxon>Qipengyuania</taxon>
    </lineage>
</organism>
<name>A0ABS7J5V2_9SPHN</name>
<sequence>MPRIPHVTRRDGRYVFRRRMHFRNIISKPLVISLRTADGHTARERAAVLSAHFVLVKLCVREMLQSGKELTEAEIVTLFRNALKERLRQHVRIAFEYGEWSDRALSIAADDREAYLTLRPTGGLDPDLLSVAKEILPDQDIEATLTEIGAPVTAGNVALARTHIFRARAAAGKRVQRLYDEEIMDAPDAVRALMADIDLPIQNGFGSIEHTSQPPANSSSDQRSESQFLIYDARRFGDVIEEILRELKAERIWKGDLRQQRRVIQTFAWITGNRELGSYDHRDVKAFKNGLLRLPKGFRYGTLTKGSMAQPFSEVVAALPPVAPGEGRNMKTLNRDLSYMNTVSKHLAESAWKPRHHDMLVLNFASNLARIVDKGIDPRPPWTTKHLELLFKSPLYVGG</sequence>
<dbReference type="EMBL" id="JAIGNO010000001">
    <property type="protein sequence ID" value="MBX7481459.1"/>
    <property type="molecule type" value="Genomic_DNA"/>
</dbReference>
<gene>
    <name evidence="2" type="ORF">K3174_02880</name>
</gene>
<evidence type="ECO:0000313" key="3">
    <source>
        <dbReference type="Proteomes" id="UP000755104"/>
    </source>
</evidence>
<feature type="compositionally biased region" description="Polar residues" evidence="1">
    <location>
        <begin position="209"/>
        <end position="224"/>
    </location>
</feature>
<dbReference type="Proteomes" id="UP000755104">
    <property type="component" value="Unassembled WGS sequence"/>
</dbReference>
<comment type="caution">
    <text evidence="2">The sequence shown here is derived from an EMBL/GenBank/DDBJ whole genome shotgun (WGS) entry which is preliminary data.</text>
</comment>
<feature type="region of interest" description="Disordered" evidence="1">
    <location>
        <begin position="205"/>
        <end position="224"/>
    </location>
</feature>
<dbReference type="RefSeq" id="WP_221555371.1">
    <property type="nucleotide sequence ID" value="NZ_JAIGNO010000001.1"/>
</dbReference>
<evidence type="ECO:0000256" key="1">
    <source>
        <dbReference type="SAM" id="MobiDB-lite"/>
    </source>
</evidence>
<evidence type="ECO:0000313" key="2">
    <source>
        <dbReference type="EMBL" id="MBX7481459.1"/>
    </source>
</evidence>